<keyword evidence="1" id="KW-0812">Transmembrane</keyword>
<keyword evidence="1" id="KW-1133">Transmembrane helix</keyword>
<name>A0A3G2R831_9FIRM</name>
<feature type="transmembrane region" description="Helical" evidence="1">
    <location>
        <begin position="7"/>
        <end position="27"/>
    </location>
</feature>
<sequence>MKRGYLIYILGVFIAATLIFTGCFRAIMPAPGNESRLFQFLRHSPVFTMYIITVMITDVRIFAR</sequence>
<dbReference type="AlphaFoldDB" id="A0A3G2R831"/>
<protein>
    <submittedName>
        <fullName evidence="2">Uncharacterized protein</fullName>
    </submittedName>
</protein>
<accession>A0A3G2R831</accession>
<dbReference type="EMBL" id="CP033169">
    <property type="protein sequence ID" value="AYO31596.1"/>
    <property type="molecule type" value="Genomic_DNA"/>
</dbReference>
<dbReference type="RefSeq" id="WP_122015364.1">
    <property type="nucleotide sequence ID" value="NZ_CP033169.1"/>
</dbReference>
<proteinExistence type="predicted"/>
<gene>
    <name evidence="2" type="ORF">D2962_14190</name>
</gene>
<evidence type="ECO:0000256" key="1">
    <source>
        <dbReference type="SAM" id="Phobius"/>
    </source>
</evidence>
<dbReference type="KEGG" id="bacg:D2962_14190"/>
<dbReference type="Proteomes" id="UP000280960">
    <property type="component" value="Chromosome"/>
</dbReference>
<keyword evidence="3" id="KW-1185">Reference proteome</keyword>
<keyword evidence="1" id="KW-0472">Membrane</keyword>
<dbReference type="PROSITE" id="PS51257">
    <property type="entry name" value="PROKAR_LIPOPROTEIN"/>
    <property type="match status" value="1"/>
</dbReference>
<organism evidence="2 3">
    <name type="scientific">Biomaibacter acetigenes</name>
    <dbReference type="NCBI Taxonomy" id="2316383"/>
    <lineage>
        <taxon>Bacteria</taxon>
        <taxon>Bacillati</taxon>
        <taxon>Bacillota</taxon>
        <taxon>Clostridia</taxon>
        <taxon>Thermosediminibacterales</taxon>
        <taxon>Tepidanaerobacteraceae</taxon>
        <taxon>Biomaibacter</taxon>
    </lineage>
</organism>
<evidence type="ECO:0000313" key="3">
    <source>
        <dbReference type="Proteomes" id="UP000280960"/>
    </source>
</evidence>
<reference evidence="2 3" key="1">
    <citation type="submission" date="2018-10" db="EMBL/GenBank/DDBJ databases">
        <authorList>
            <person name="Zhang X."/>
        </authorList>
    </citation>
    <scope>NUCLEOTIDE SEQUENCE [LARGE SCALE GENOMIC DNA]</scope>
    <source>
        <strain evidence="2 3">SK-G1</strain>
    </source>
</reference>
<feature type="transmembrane region" description="Helical" evidence="1">
    <location>
        <begin position="47"/>
        <end position="63"/>
    </location>
</feature>
<evidence type="ECO:0000313" key="2">
    <source>
        <dbReference type="EMBL" id="AYO31596.1"/>
    </source>
</evidence>